<sequence>MARTFLTLPEFLAELDVPKSTFFRWKALGQAPRTYKLPNGQLRIRRTDYDTWLESREEPQAA</sequence>
<proteinExistence type="predicted"/>
<reference evidence="1 2" key="1">
    <citation type="submission" date="2016-09" db="EMBL/GenBank/DDBJ databases">
        <title>Couchioplanes caeruleus draft genome sequence.</title>
        <authorList>
            <person name="Sheehan J."/>
            <person name="Caffrey P."/>
        </authorList>
    </citation>
    <scope>NUCLEOTIDE SEQUENCE [LARGE SCALE GENOMIC DNA]</scope>
    <source>
        <strain evidence="1 2">DSM 43634</strain>
    </source>
</reference>
<evidence type="ECO:0000313" key="1">
    <source>
        <dbReference type="EMBL" id="OJF10053.1"/>
    </source>
</evidence>
<name>A0A1K0FB21_9ACTN</name>
<dbReference type="EMBL" id="MEIA01000534">
    <property type="protein sequence ID" value="OJF10053.1"/>
    <property type="molecule type" value="Genomic_DNA"/>
</dbReference>
<comment type="caution">
    <text evidence="1">The sequence shown here is derived from an EMBL/GenBank/DDBJ whole genome shotgun (WGS) entry which is preliminary data.</text>
</comment>
<keyword evidence="2" id="KW-1185">Reference proteome</keyword>
<dbReference type="AlphaFoldDB" id="A0A1K0FB21"/>
<evidence type="ECO:0000313" key="2">
    <source>
        <dbReference type="Proteomes" id="UP000182486"/>
    </source>
</evidence>
<accession>A0A1K0FB21</accession>
<dbReference type="Proteomes" id="UP000182486">
    <property type="component" value="Unassembled WGS sequence"/>
</dbReference>
<gene>
    <name evidence="1" type="ORF">BG844_34265</name>
</gene>
<protein>
    <submittedName>
        <fullName evidence="1">Excisionase</fullName>
    </submittedName>
</protein>
<organism evidence="1 2">
    <name type="scientific">Couchioplanes caeruleus subsp. caeruleus</name>
    <dbReference type="NCBI Taxonomy" id="56427"/>
    <lineage>
        <taxon>Bacteria</taxon>
        <taxon>Bacillati</taxon>
        <taxon>Actinomycetota</taxon>
        <taxon>Actinomycetes</taxon>
        <taxon>Micromonosporales</taxon>
        <taxon>Micromonosporaceae</taxon>
        <taxon>Couchioplanes</taxon>
    </lineage>
</organism>
<dbReference type="RefSeq" id="WP_071809561.1">
    <property type="nucleotide sequence ID" value="NZ_MEIA01000534.1"/>
</dbReference>